<gene>
    <name evidence="12" type="primary">LOC100368513</name>
</gene>
<dbReference type="InterPro" id="IPR002761">
    <property type="entry name" value="Diphthami_syn_dom"/>
</dbReference>
<dbReference type="Pfam" id="PF01042">
    <property type="entry name" value="Ribonuc_L-PSP"/>
    <property type="match status" value="2"/>
</dbReference>
<dbReference type="CDD" id="cd01994">
    <property type="entry name" value="AANH_PF0828-like"/>
    <property type="match status" value="1"/>
</dbReference>
<dbReference type="PANTHER" id="PTHR12196:SF2">
    <property type="entry name" value="DIPHTHINE--AMMONIA LIGASE"/>
    <property type="match status" value="1"/>
</dbReference>
<evidence type="ECO:0000256" key="9">
    <source>
        <dbReference type="ARBA" id="ARBA00048108"/>
    </source>
</evidence>
<evidence type="ECO:0000256" key="6">
    <source>
        <dbReference type="ARBA" id="ARBA00031202"/>
    </source>
</evidence>
<evidence type="ECO:0000259" key="10">
    <source>
        <dbReference type="Pfam" id="PF01902"/>
    </source>
</evidence>
<dbReference type="PANTHER" id="PTHR12196">
    <property type="entry name" value="DOMAIN OF UNKNOWN FUNCTION 71 DUF71 -CONTAINING PROTEIN"/>
    <property type="match status" value="1"/>
</dbReference>
<dbReference type="Proteomes" id="UP000694865">
    <property type="component" value="Unplaced"/>
</dbReference>
<comment type="similarity">
    <text evidence="2">Belongs to the Diphthine--ammonia ligase family.</text>
</comment>
<dbReference type="SUPFAM" id="SSF55298">
    <property type="entry name" value="YjgF-like"/>
    <property type="match status" value="2"/>
</dbReference>
<organism evidence="11 12">
    <name type="scientific">Saccoglossus kowalevskii</name>
    <name type="common">Acorn worm</name>
    <dbReference type="NCBI Taxonomy" id="10224"/>
    <lineage>
        <taxon>Eukaryota</taxon>
        <taxon>Metazoa</taxon>
        <taxon>Hemichordata</taxon>
        <taxon>Enteropneusta</taxon>
        <taxon>Harrimaniidae</taxon>
        <taxon>Saccoglossus</taxon>
    </lineage>
</organism>
<dbReference type="InterPro" id="IPR006175">
    <property type="entry name" value="YjgF/YER057c/UK114"/>
</dbReference>
<name>A0ABM0GJV3_SACKO</name>
<dbReference type="Gene3D" id="3.90.1490.10">
    <property type="entry name" value="putative n-type atp pyrophosphatase, domain 2"/>
    <property type="match status" value="1"/>
</dbReference>
<proteinExistence type="inferred from homology"/>
<reference evidence="12" key="1">
    <citation type="submission" date="2025-08" db="UniProtKB">
        <authorList>
            <consortium name="RefSeq"/>
        </authorList>
    </citation>
    <scope>IDENTIFICATION</scope>
    <source>
        <tissue evidence="12">Testes</tissue>
    </source>
</reference>
<evidence type="ECO:0000313" key="12">
    <source>
        <dbReference type="RefSeq" id="XP_002731447.1"/>
    </source>
</evidence>
<dbReference type="InterPro" id="IPR014729">
    <property type="entry name" value="Rossmann-like_a/b/a_fold"/>
</dbReference>
<evidence type="ECO:0000256" key="7">
    <source>
        <dbReference type="ARBA" id="ARBA00031552"/>
    </source>
</evidence>
<sequence length="695" mass="78591">MKIVALISGGKDSCYSMMQCVAEGHKIVALANLKPEKKDEMDSYMFQTVGHDGVELYAQAMDLPLYRRTIFGSSIVTDKNYVPDIMDEVEDLFQLLHNIKKDIDFEGVSVGAVLSDYQRVRVESVCSRLGLTAVSYLWRRNQQELLLEMIACNVKAIIIKVAALGLEPSKHLGKTLEEIYPHMCDMKLKYGLNVCGEGGEYETFTLDCPLFNKKIVVYETTKVIHSDDAFATVAYLRLKNITLEDKKIDTSLGMFERMKGLPIKQGCKLIEELFPFNDQIPEPTTLPCSQPLVKLRTPQQLDCSDRIVCNHGNGFLSVSGITAVQDDTNEECDIGKLTMNAMDRLKAEITKEGMVMEDIFLVHLYIKDMAMFKDINSMYCQYFTLNPPVRVCVEIDLPGSSILQIDCLAYQPPDDISENVIMTRNTMHVQSLSHWAPANLGPYSQAIQLGNAFFLAGQIGLCPSTMELIEGGIHPQTRLSLRSVCRVLSAMNPRLDLSHVLQCICYVTNQAFIPVAKREWNYALEQIDLMNGYCGDDNDRSGLMTYVVVPTLPKNALVEWHVVAHTNKQTWKYYSDCSRGWNNYTISCQRCFSLEDCLGSLQVTLEVHDESKVIDLRNVMPNIVEDVKKEGLPWKNMQMLRVFYHQDVLHHSDLHDAFVRCFEKVCETLPAFSLVPVKCLSTQSAILMICAWMQG</sequence>
<dbReference type="NCBIfam" id="TIGR00290">
    <property type="entry name" value="MJ0570_dom"/>
    <property type="match status" value="1"/>
</dbReference>
<evidence type="ECO:0000256" key="2">
    <source>
        <dbReference type="ARBA" id="ARBA00008496"/>
    </source>
</evidence>
<comment type="catalytic activity">
    <reaction evidence="9">
        <text>diphthine-[translation elongation factor 2] + NH4(+) + ATP = diphthamide-[translation elongation factor 2] + AMP + diphosphate + H(+)</text>
        <dbReference type="Rhea" id="RHEA:19753"/>
        <dbReference type="Rhea" id="RHEA-COMP:10172"/>
        <dbReference type="Rhea" id="RHEA-COMP:10174"/>
        <dbReference type="ChEBI" id="CHEBI:15378"/>
        <dbReference type="ChEBI" id="CHEBI:16692"/>
        <dbReference type="ChEBI" id="CHEBI:28938"/>
        <dbReference type="ChEBI" id="CHEBI:30616"/>
        <dbReference type="ChEBI" id="CHEBI:33019"/>
        <dbReference type="ChEBI" id="CHEBI:82696"/>
        <dbReference type="ChEBI" id="CHEBI:456215"/>
        <dbReference type="EC" id="6.3.1.14"/>
    </reaction>
</comment>
<dbReference type="EC" id="6.3.1.14" evidence="3"/>
<evidence type="ECO:0000313" key="11">
    <source>
        <dbReference type="Proteomes" id="UP000694865"/>
    </source>
</evidence>
<keyword evidence="11" id="KW-1185">Reference proteome</keyword>
<dbReference type="Gene3D" id="3.40.50.620">
    <property type="entry name" value="HUPs"/>
    <property type="match status" value="1"/>
</dbReference>
<dbReference type="Pfam" id="PF01902">
    <property type="entry name" value="Diphthami_syn_2"/>
    <property type="match status" value="1"/>
</dbReference>
<dbReference type="CDD" id="cd06155">
    <property type="entry name" value="eu_AANH_C_1"/>
    <property type="match status" value="1"/>
</dbReference>
<dbReference type="Gene3D" id="3.30.1330.40">
    <property type="entry name" value="RutC-like"/>
    <property type="match status" value="2"/>
</dbReference>
<evidence type="ECO:0000256" key="8">
    <source>
        <dbReference type="ARBA" id="ARBA00032849"/>
    </source>
</evidence>
<comment type="pathway">
    <text evidence="1">Protein modification; peptidyl-diphthamide biosynthesis.</text>
</comment>
<dbReference type="CDD" id="cd06156">
    <property type="entry name" value="eu_AANH_C_2"/>
    <property type="match status" value="1"/>
</dbReference>
<dbReference type="RefSeq" id="XP_002731447.1">
    <property type="nucleotide sequence ID" value="XM_002731401.2"/>
</dbReference>
<evidence type="ECO:0000256" key="4">
    <source>
        <dbReference type="ARBA" id="ARBA00018426"/>
    </source>
</evidence>
<evidence type="ECO:0000256" key="3">
    <source>
        <dbReference type="ARBA" id="ARBA00012089"/>
    </source>
</evidence>
<dbReference type="InterPro" id="IPR030662">
    <property type="entry name" value="DPH6/MJ0570"/>
</dbReference>
<accession>A0ABM0GJV3</accession>
<protein>
    <recommendedName>
        <fullName evidence="4">Diphthine--ammonia ligase</fullName>
        <ecNumber evidence="3">6.3.1.14</ecNumber>
    </recommendedName>
    <alternativeName>
        <fullName evidence="6">ATP-binding domain-containing protein 4</fullName>
    </alternativeName>
    <alternativeName>
        <fullName evidence="5">Diphthamide synthase</fullName>
    </alternativeName>
    <alternativeName>
        <fullName evidence="7">Diphthamide synthetase</fullName>
    </alternativeName>
    <alternativeName>
        <fullName evidence="8">Protein DPH6 homolog</fullName>
    </alternativeName>
</protein>
<dbReference type="GeneID" id="100368513"/>
<dbReference type="InterPro" id="IPR035959">
    <property type="entry name" value="RutC-like_sf"/>
</dbReference>
<evidence type="ECO:0000256" key="5">
    <source>
        <dbReference type="ARBA" id="ARBA00029814"/>
    </source>
</evidence>
<feature type="domain" description="Diphthamide synthase" evidence="10">
    <location>
        <begin position="1"/>
        <end position="234"/>
    </location>
</feature>
<evidence type="ECO:0000256" key="1">
    <source>
        <dbReference type="ARBA" id="ARBA00005156"/>
    </source>
</evidence>
<dbReference type="SUPFAM" id="SSF52402">
    <property type="entry name" value="Adenine nucleotide alpha hydrolases-like"/>
    <property type="match status" value="1"/>
</dbReference>